<dbReference type="InterPro" id="IPR021812">
    <property type="entry name" value="DUF3391"/>
</dbReference>
<dbReference type="InterPro" id="IPR037522">
    <property type="entry name" value="HD_GYP_dom"/>
</dbReference>
<comment type="caution">
    <text evidence="3">The sequence shown here is derived from an EMBL/GenBank/DDBJ whole genome shotgun (WGS) entry which is preliminary data.</text>
</comment>
<proteinExistence type="predicted"/>
<keyword evidence="3" id="KW-0378">Hydrolase</keyword>
<protein>
    <submittedName>
        <fullName evidence="3">Metal dependent phosphohydrolase</fullName>
    </submittedName>
</protein>
<dbReference type="PANTHER" id="PTHR43155:SF2">
    <property type="entry name" value="CYCLIC DI-GMP PHOSPHODIESTERASE PA4108"/>
    <property type="match status" value="1"/>
</dbReference>
<dbReference type="Gene3D" id="1.10.3210.10">
    <property type="entry name" value="Hypothetical protein af1432"/>
    <property type="match status" value="1"/>
</dbReference>
<dbReference type="InterPro" id="IPR003607">
    <property type="entry name" value="HD/PDEase_dom"/>
</dbReference>
<dbReference type="AlphaFoldDB" id="A0A4R2F7W3"/>
<dbReference type="PANTHER" id="PTHR43155">
    <property type="entry name" value="CYCLIC DI-GMP PHOSPHODIESTERASE PA4108-RELATED"/>
    <property type="match status" value="1"/>
</dbReference>
<sequence>MAKTEEIHLPVSQLQKGITVKLPLSWTDHPFLFNKIEITSDTQIKMIQQLGVPYVILLSGKLKTERQPTQQVRKPKNSDAVMSEQEKLARKHIRQSQTQFISAINGIRGAFGKIVSDPEGASRETSILVETMLDQLYSAEQVKLALVTSGEPNASATQHGVSVAALSMMIAKGLQLTKPQIRTIATGALLHDIGKLRVPEVIRNKRSALTVPEKNFIAMHPNYGEELLRRSGMFNEDVLDIVLHHHEFIDGSGFPDGLKSEQLAITTQIVALVNDYDSLLWREEIVSPQIALGYLFKTRAAQHSDTLIQALVKVLGIYPPGTLVKLTDNSLAKVAVTTDDVKQPQVWCCQRDGSKGCYRFLQQEDTSVDSMLKLEELSEGARKTLNPGAGISFYFCPQG</sequence>
<evidence type="ECO:0000313" key="3">
    <source>
        <dbReference type="EMBL" id="TCN81068.1"/>
    </source>
</evidence>
<dbReference type="OrthoDB" id="9764808at2"/>
<dbReference type="InterPro" id="IPR006675">
    <property type="entry name" value="HDIG_dom"/>
</dbReference>
<reference evidence="3 4" key="1">
    <citation type="submission" date="2019-03" db="EMBL/GenBank/DDBJ databases">
        <title>Freshwater and sediment microbial communities from various areas in North America, analyzing microbe dynamics in response to fracking.</title>
        <authorList>
            <person name="Lamendella R."/>
        </authorList>
    </citation>
    <scope>NUCLEOTIDE SEQUENCE [LARGE SCALE GENOMIC DNA]</scope>
    <source>
        <strain evidence="3 4">74A</strain>
    </source>
</reference>
<dbReference type="Proteomes" id="UP000294832">
    <property type="component" value="Unassembled WGS sequence"/>
</dbReference>
<dbReference type="NCBIfam" id="TIGR00277">
    <property type="entry name" value="HDIG"/>
    <property type="match status" value="1"/>
</dbReference>
<dbReference type="SUPFAM" id="SSF109604">
    <property type="entry name" value="HD-domain/PDEase-like"/>
    <property type="match status" value="1"/>
</dbReference>
<dbReference type="PROSITE" id="PS51832">
    <property type="entry name" value="HD_GYP"/>
    <property type="match status" value="1"/>
</dbReference>
<name>A0A4R2F7W3_9GAMM</name>
<dbReference type="PROSITE" id="PS51831">
    <property type="entry name" value="HD"/>
    <property type="match status" value="1"/>
</dbReference>
<accession>A0A4R2F7W3</accession>
<dbReference type="RefSeq" id="WP_133039973.1">
    <property type="nucleotide sequence ID" value="NZ_SLWF01000027.1"/>
</dbReference>
<feature type="domain" description="HD-GYP" evidence="2">
    <location>
        <begin position="134"/>
        <end position="330"/>
    </location>
</feature>
<evidence type="ECO:0000259" key="2">
    <source>
        <dbReference type="PROSITE" id="PS51832"/>
    </source>
</evidence>
<dbReference type="EMBL" id="SLWF01000027">
    <property type="protein sequence ID" value="TCN81068.1"/>
    <property type="molecule type" value="Genomic_DNA"/>
</dbReference>
<keyword evidence="4" id="KW-1185">Reference proteome</keyword>
<dbReference type="GO" id="GO:0008081">
    <property type="term" value="F:phosphoric diester hydrolase activity"/>
    <property type="evidence" value="ECO:0007669"/>
    <property type="project" value="UniProtKB-ARBA"/>
</dbReference>
<dbReference type="Pfam" id="PF13487">
    <property type="entry name" value="HD_5"/>
    <property type="match status" value="1"/>
</dbReference>
<gene>
    <name evidence="3" type="ORF">EDC91_12737</name>
</gene>
<dbReference type="Pfam" id="PF11871">
    <property type="entry name" value="DUF3391"/>
    <property type="match status" value="1"/>
</dbReference>
<feature type="domain" description="HD" evidence="1">
    <location>
        <begin position="156"/>
        <end position="279"/>
    </location>
</feature>
<organism evidence="3 4">
    <name type="scientific">Shewanella fodinae</name>
    <dbReference type="NCBI Taxonomy" id="552357"/>
    <lineage>
        <taxon>Bacteria</taxon>
        <taxon>Pseudomonadati</taxon>
        <taxon>Pseudomonadota</taxon>
        <taxon>Gammaproteobacteria</taxon>
        <taxon>Alteromonadales</taxon>
        <taxon>Shewanellaceae</taxon>
        <taxon>Shewanella</taxon>
    </lineage>
</organism>
<evidence type="ECO:0000313" key="4">
    <source>
        <dbReference type="Proteomes" id="UP000294832"/>
    </source>
</evidence>
<dbReference type="InterPro" id="IPR006674">
    <property type="entry name" value="HD_domain"/>
</dbReference>
<evidence type="ECO:0000259" key="1">
    <source>
        <dbReference type="PROSITE" id="PS51831"/>
    </source>
</evidence>
<dbReference type="CDD" id="cd00077">
    <property type="entry name" value="HDc"/>
    <property type="match status" value="1"/>
</dbReference>